<name>A0ABW0VDA3_9ACTN</name>
<feature type="region of interest" description="Disordered" evidence="1">
    <location>
        <begin position="133"/>
        <end position="189"/>
    </location>
</feature>
<protein>
    <submittedName>
        <fullName evidence="2">Thiol-disulfide oxidoreductase DCC family protein</fullName>
    </submittedName>
</protein>
<proteinExistence type="predicted"/>
<gene>
    <name evidence="2" type="ORF">ACFPZF_15950</name>
</gene>
<dbReference type="EMBL" id="JBHSOC010000023">
    <property type="protein sequence ID" value="MFC5642842.1"/>
    <property type="molecule type" value="Genomic_DNA"/>
</dbReference>
<keyword evidence="3" id="KW-1185">Reference proteome</keyword>
<evidence type="ECO:0000313" key="2">
    <source>
        <dbReference type="EMBL" id="MFC5642842.1"/>
    </source>
</evidence>
<dbReference type="InterPro" id="IPR007263">
    <property type="entry name" value="DCC1-like"/>
</dbReference>
<comment type="caution">
    <text evidence="2">The sequence shown here is derived from an EMBL/GenBank/DDBJ whole genome shotgun (WGS) entry which is preliminary data.</text>
</comment>
<evidence type="ECO:0000313" key="3">
    <source>
        <dbReference type="Proteomes" id="UP001596066"/>
    </source>
</evidence>
<accession>A0ABW0VDA3</accession>
<dbReference type="RefSeq" id="WP_346142582.1">
    <property type="nucleotide sequence ID" value="NZ_BAAAUA010000010.1"/>
</dbReference>
<evidence type="ECO:0000256" key="1">
    <source>
        <dbReference type="SAM" id="MobiDB-lite"/>
    </source>
</evidence>
<organism evidence="2 3">
    <name type="scientific">Kitasatospora cinereorecta</name>
    <dbReference type="NCBI Taxonomy" id="285560"/>
    <lineage>
        <taxon>Bacteria</taxon>
        <taxon>Bacillati</taxon>
        <taxon>Actinomycetota</taxon>
        <taxon>Actinomycetes</taxon>
        <taxon>Kitasatosporales</taxon>
        <taxon>Streptomycetaceae</taxon>
        <taxon>Kitasatospora</taxon>
    </lineage>
</organism>
<dbReference type="Proteomes" id="UP001596066">
    <property type="component" value="Unassembled WGS sequence"/>
</dbReference>
<reference evidence="3" key="1">
    <citation type="journal article" date="2019" name="Int. J. Syst. Evol. Microbiol.">
        <title>The Global Catalogue of Microorganisms (GCM) 10K type strain sequencing project: providing services to taxonomists for standard genome sequencing and annotation.</title>
        <authorList>
            <consortium name="The Broad Institute Genomics Platform"/>
            <consortium name="The Broad Institute Genome Sequencing Center for Infectious Disease"/>
            <person name="Wu L."/>
            <person name="Ma J."/>
        </authorList>
    </citation>
    <scope>NUCLEOTIDE SEQUENCE [LARGE SCALE GENOMIC DNA]</scope>
    <source>
        <strain evidence="3">CGMCC 4.1622</strain>
    </source>
</reference>
<sequence length="189" mass="19288">MTTSQYGAAAAPPVGRLTVLHDPACLLCRHLTAWLRGQLQLVPLEFVAVASAEARERFPGLDHDASLGEITVVADTGEVWRGAHAFVACLWALAEHRPLAQRLSTPAGLPLARAAAFAASKYRQVTGAGRHVPGVEGAPGPFRPGGPAGGTNPFATRGPYGNGGPYGSGGPGGQWPGPGCADGSWPAPG</sequence>
<feature type="compositionally biased region" description="Gly residues" evidence="1">
    <location>
        <begin position="160"/>
        <end position="176"/>
    </location>
</feature>
<dbReference type="Pfam" id="PF04134">
    <property type="entry name" value="DCC1-like"/>
    <property type="match status" value="1"/>
</dbReference>